<evidence type="ECO:0000256" key="7">
    <source>
        <dbReference type="ARBA" id="ARBA00023170"/>
    </source>
</evidence>
<feature type="transmembrane region" description="Helical" evidence="9">
    <location>
        <begin position="42"/>
        <end position="62"/>
    </location>
</feature>
<accession>A0A8S9X338</accession>
<dbReference type="Gene3D" id="1.20.1070.10">
    <property type="entry name" value="Rhodopsin 7-helix transmembrane proteins"/>
    <property type="match status" value="1"/>
</dbReference>
<protein>
    <recommendedName>
        <fullName evidence="10">G-protein coupled receptors family 1 profile domain-containing protein</fullName>
    </recommendedName>
</protein>
<dbReference type="GO" id="GO:0004930">
    <property type="term" value="F:G protein-coupled receptor activity"/>
    <property type="evidence" value="ECO:0007669"/>
    <property type="project" value="UniProtKB-KW"/>
</dbReference>
<evidence type="ECO:0000256" key="2">
    <source>
        <dbReference type="ARBA" id="ARBA00010663"/>
    </source>
</evidence>
<evidence type="ECO:0000256" key="3">
    <source>
        <dbReference type="ARBA" id="ARBA00022692"/>
    </source>
</evidence>
<reference evidence="11" key="1">
    <citation type="journal article" date="2021" name="Mol. Ecol. Resour.">
        <title>Apolygus lucorum genome provides insights into omnivorousness and mesophyll feeding.</title>
        <authorList>
            <person name="Liu Y."/>
            <person name="Liu H."/>
            <person name="Wang H."/>
            <person name="Huang T."/>
            <person name="Liu B."/>
            <person name="Yang B."/>
            <person name="Yin L."/>
            <person name="Li B."/>
            <person name="Zhang Y."/>
            <person name="Zhang S."/>
            <person name="Jiang F."/>
            <person name="Zhang X."/>
            <person name="Ren Y."/>
            <person name="Wang B."/>
            <person name="Wang S."/>
            <person name="Lu Y."/>
            <person name="Wu K."/>
            <person name="Fan W."/>
            <person name="Wang G."/>
        </authorList>
    </citation>
    <scope>NUCLEOTIDE SEQUENCE</scope>
    <source>
        <strain evidence="11">12Hb</strain>
    </source>
</reference>
<evidence type="ECO:0000256" key="6">
    <source>
        <dbReference type="ARBA" id="ARBA00023136"/>
    </source>
</evidence>
<dbReference type="PROSITE" id="PS50262">
    <property type="entry name" value="G_PROTEIN_RECEP_F1_2"/>
    <property type="match status" value="1"/>
</dbReference>
<dbReference type="AlphaFoldDB" id="A0A8S9X338"/>
<sequence length="121" mass="13708">MDGTDTTVLGDQLSPINETDYEYDYLDSVNNFNWNELIPTTIVYAITLILGISGNLLIIITISKYRRMKSITNTFLASLASADLLLVLVCTPVKFYFYNTLCEMMKEDLLGGIIGFFQVNW</sequence>
<evidence type="ECO:0000259" key="10">
    <source>
        <dbReference type="PROSITE" id="PS50262"/>
    </source>
</evidence>
<dbReference type="PANTHER" id="PTHR24243">
    <property type="entry name" value="G-PROTEIN COUPLED RECEPTOR"/>
    <property type="match status" value="1"/>
</dbReference>
<evidence type="ECO:0000256" key="8">
    <source>
        <dbReference type="ARBA" id="ARBA00023224"/>
    </source>
</evidence>
<evidence type="ECO:0000313" key="12">
    <source>
        <dbReference type="Proteomes" id="UP000466442"/>
    </source>
</evidence>
<dbReference type="GO" id="GO:0005886">
    <property type="term" value="C:plasma membrane"/>
    <property type="evidence" value="ECO:0007669"/>
    <property type="project" value="TreeGrafter"/>
</dbReference>
<comment type="subcellular location">
    <subcellularLocation>
        <location evidence="1">Membrane</location>
        <topology evidence="1">Multi-pass membrane protein</topology>
    </subcellularLocation>
</comment>
<feature type="transmembrane region" description="Helical" evidence="9">
    <location>
        <begin position="74"/>
        <end position="97"/>
    </location>
</feature>
<keyword evidence="12" id="KW-1185">Reference proteome</keyword>
<gene>
    <name evidence="11" type="ORF">GE061_003153</name>
</gene>
<evidence type="ECO:0000313" key="11">
    <source>
        <dbReference type="EMBL" id="KAF6202751.1"/>
    </source>
</evidence>
<keyword evidence="8" id="KW-0807">Transducer</keyword>
<feature type="domain" description="G-protein coupled receptors family 1 profile" evidence="10">
    <location>
        <begin position="54"/>
        <end position="121"/>
    </location>
</feature>
<keyword evidence="6 9" id="KW-0472">Membrane</keyword>
<dbReference type="Pfam" id="PF00001">
    <property type="entry name" value="7tm_1"/>
    <property type="match status" value="1"/>
</dbReference>
<evidence type="ECO:0000256" key="5">
    <source>
        <dbReference type="ARBA" id="ARBA00023040"/>
    </source>
</evidence>
<dbReference type="OrthoDB" id="10592418at2759"/>
<organism evidence="11 12">
    <name type="scientific">Apolygus lucorum</name>
    <name type="common">Small green plant bug</name>
    <name type="synonym">Lygocoris lucorum</name>
    <dbReference type="NCBI Taxonomy" id="248454"/>
    <lineage>
        <taxon>Eukaryota</taxon>
        <taxon>Metazoa</taxon>
        <taxon>Ecdysozoa</taxon>
        <taxon>Arthropoda</taxon>
        <taxon>Hexapoda</taxon>
        <taxon>Insecta</taxon>
        <taxon>Pterygota</taxon>
        <taxon>Neoptera</taxon>
        <taxon>Paraneoptera</taxon>
        <taxon>Hemiptera</taxon>
        <taxon>Heteroptera</taxon>
        <taxon>Panheteroptera</taxon>
        <taxon>Cimicomorpha</taxon>
        <taxon>Miridae</taxon>
        <taxon>Mirini</taxon>
        <taxon>Apolygus</taxon>
    </lineage>
</organism>
<evidence type="ECO:0000256" key="1">
    <source>
        <dbReference type="ARBA" id="ARBA00004141"/>
    </source>
</evidence>
<dbReference type="InterPro" id="IPR017452">
    <property type="entry name" value="GPCR_Rhodpsn_7TM"/>
</dbReference>
<comment type="caution">
    <text evidence="11">The sequence shown here is derived from an EMBL/GenBank/DDBJ whole genome shotgun (WGS) entry which is preliminary data.</text>
</comment>
<evidence type="ECO:0000256" key="9">
    <source>
        <dbReference type="SAM" id="Phobius"/>
    </source>
</evidence>
<dbReference type="PANTHER" id="PTHR24243:SF233">
    <property type="entry name" value="THYROTROPIN-RELEASING HORMONE RECEPTOR"/>
    <property type="match status" value="1"/>
</dbReference>
<evidence type="ECO:0000256" key="4">
    <source>
        <dbReference type="ARBA" id="ARBA00022989"/>
    </source>
</evidence>
<dbReference type="EMBL" id="WIXP02000011">
    <property type="protein sequence ID" value="KAF6202751.1"/>
    <property type="molecule type" value="Genomic_DNA"/>
</dbReference>
<keyword evidence="4 9" id="KW-1133">Transmembrane helix</keyword>
<dbReference type="Proteomes" id="UP000466442">
    <property type="component" value="Unassembled WGS sequence"/>
</dbReference>
<keyword evidence="7" id="KW-0675">Receptor</keyword>
<proteinExistence type="inferred from homology"/>
<name>A0A8S9X338_APOLU</name>
<dbReference type="SUPFAM" id="SSF81321">
    <property type="entry name" value="Family A G protein-coupled receptor-like"/>
    <property type="match status" value="1"/>
</dbReference>
<keyword evidence="5" id="KW-0297">G-protein coupled receptor</keyword>
<comment type="similarity">
    <text evidence="2">Belongs to the G-protein coupled receptor 1 family.</text>
</comment>
<keyword evidence="3 9" id="KW-0812">Transmembrane</keyword>
<dbReference type="PRINTS" id="PR00237">
    <property type="entry name" value="GPCRRHODOPSN"/>
</dbReference>
<dbReference type="InterPro" id="IPR000276">
    <property type="entry name" value="GPCR_Rhodpsn"/>
</dbReference>